<evidence type="ECO:0000256" key="1">
    <source>
        <dbReference type="SAM" id="MobiDB-lite"/>
    </source>
</evidence>
<feature type="region of interest" description="Disordered" evidence="1">
    <location>
        <begin position="29"/>
        <end position="154"/>
    </location>
</feature>
<feature type="compositionally biased region" description="Low complexity" evidence="1">
    <location>
        <begin position="137"/>
        <end position="148"/>
    </location>
</feature>
<feature type="compositionally biased region" description="Low complexity" evidence="1">
    <location>
        <begin position="610"/>
        <end position="628"/>
    </location>
</feature>
<dbReference type="RefSeq" id="WP_064284263.1">
    <property type="nucleotide sequence ID" value="NZ_LWCS01000054.1"/>
</dbReference>
<protein>
    <submittedName>
        <fullName evidence="2">Uncharacterized protein</fullName>
    </submittedName>
</protein>
<dbReference type="OrthoDB" id="4627279at2"/>
<dbReference type="Proteomes" id="UP000078396">
    <property type="component" value="Unassembled WGS sequence"/>
</dbReference>
<proteinExistence type="predicted"/>
<accession>A0A178LNF7</accession>
<evidence type="ECO:0000313" key="3">
    <source>
        <dbReference type="Proteomes" id="UP000078396"/>
    </source>
</evidence>
<dbReference type="Pfam" id="PF17963">
    <property type="entry name" value="Big_9"/>
    <property type="match status" value="2"/>
</dbReference>
<organism evidence="2 3">
    <name type="scientific">Mycolicibacterium iranicum</name>
    <name type="common">Mycobacterium iranicum</name>
    <dbReference type="NCBI Taxonomy" id="912594"/>
    <lineage>
        <taxon>Bacteria</taxon>
        <taxon>Bacillati</taxon>
        <taxon>Actinomycetota</taxon>
        <taxon>Actinomycetes</taxon>
        <taxon>Mycobacteriales</taxon>
        <taxon>Mycobacteriaceae</taxon>
        <taxon>Mycolicibacterium</taxon>
    </lineage>
</organism>
<feature type="compositionally biased region" description="Acidic residues" evidence="1">
    <location>
        <begin position="75"/>
        <end position="105"/>
    </location>
</feature>
<dbReference type="EMBL" id="LWCS01000054">
    <property type="protein sequence ID" value="OAN32516.1"/>
    <property type="molecule type" value="Genomic_DNA"/>
</dbReference>
<gene>
    <name evidence="2" type="ORF">A4X20_08295</name>
</gene>
<feature type="compositionally biased region" description="Low complexity" evidence="1">
    <location>
        <begin position="29"/>
        <end position="52"/>
    </location>
</feature>
<reference evidence="2 3" key="1">
    <citation type="submission" date="2016-04" db="EMBL/GenBank/DDBJ databases">
        <title>Draft Genome Sequences of Staphylococcus capitis Strain H36, S. capitis Strain H65, S. cohnii Strain H62, S. hominis Strain H69, Mycobacterium iranicum Strain H39, Plantibacter sp. Strain H53, Pseudomonas oryzihabitans Strain H72, and Microbacterium sp. Strain H83, isolated from residential settings.</title>
        <authorList>
            <person name="Lymperopoulou D."/>
            <person name="Adams R.I."/>
            <person name="Lindow S."/>
            <person name="Coil D.A."/>
            <person name="Jospin G."/>
            <person name="Eisen J.A."/>
        </authorList>
    </citation>
    <scope>NUCLEOTIDE SEQUENCE [LARGE SCALE GENOMIC DNA]</scope>
    <source>
        <strain evidence="2 3">H39</strain>
    </source>
</reference>
<evidence type="ECO:0000313" key="2">
    <source>
        <dbReference type="EMBL" id="OAN32516.1"/>
    </source>
</evidence>
<feature type="compositionally biased region" description="Acidic residues" evidence="1">
    <location>
        <begin position="127"/>
        <end position="136"/>
    </location>
</feature>
<dbReference type="AlphaFoldDB" id="A0A178LNF7"/>
<comment type="caution">
    <text evidence="2">The sequence shown here is derived from an EMBL/GenBank/DDBJ whole genome shotgun (WGS) entry which is preliminary data.</text>
</comment>
<name>A0A178LNF7_MYCIR</name>
<feature type="compositionally biased region" description="Basic and acidic residues" evidence="1">
    <location>
        <begin position="55"/>
        <end position="74"/>
    </location>
</feature>
<sequence>MEAGRFFGRVGGLAVALGIGAAIASSPGVAVADGTESSAGPSAESSASPTSARADSAKSTKDSEGGTRSDFRDDQEADADQDTAEAEAADVEDDAAADQMADDDLEPARDDDPAEPIDEIAPREDIVDAEDAEDVESPTASTHSASTTDLGSFETTPAAVTTVVESRLVATAQTRTDPQPATPQASPSTWMAAAWVRREIQYLLGNRAVTAQPTQVSAELTGERAVYGTLNALGPNGNAVAYTLTTQPREGTVEVHADGTYTYIPQEGFPAAGGRDGFEVTITDAGFHLEHLFGVGPRSIRVPVLVDVAPSATSSSSYGLYTYNLYNFTDKAVQITDVDYDNSYMSAGAVYWPTDTVLQPGQSLPFQLANQNTGAETGNYLNFTVAPVDTSVTTTWKVGMVLINYGTGSGWQTYSSCTTTAGGSCSPSPTGAIYQTNNVMLYNANPTTITIPASDPDAQSEVLQNVCTNSQASCSFTVYGKESTSGDDHPPTQFSPVANWTPLGQSTDYTVGDTTTVEASYSVSDKVEAKLLDAVKASVSATYGQTLTQTHTYTYHQTLPMPSHTTATLIASSPVIRYTGTFTVALNNTTWVLQGVTVDDPDPTRSPKWVFTTPDITTPPVVPPGTSGSSAAVAAAAAGDAESNEPADLFELLRREIAYTLFGDRKVVIDPIQLAAQTTGARLVTGNLRAEGPNGDPVTYTVLQQPANGTVLIHADGTYTYTPDEGFPASGGVDGFLVSVTNSAIHLPNILGEPQSRVTRAVRVSVAPEALGATQNYQVWNLTSSSLHLNRYLGGAPSSSGDMVPRVGTVLAPGESANFVLNSGETAQPLFTLSMDPNYLGAQWQVAVGNGQVTCNGGSGNCSQGYMLDSKGSESVVDASDPAWATYINSVLDKLCGAGATCAFVPTSFVHTQGDLRVADGTVSFENDSTGDLPSEDYTLTSTVAVKTSWSVSASVETKLSPIVTNTLSATWGSSTTQSMQFTQKVTIKLPAESTTTIYYADPVIRYYGTWVISYANEMIYIENAYADYPDPSGNGEFVLYAVPNSTA</sequence>
<feature type="region of interest" description="Disordered" evidence="1">
    <location>
        <begin position="606"/>
        <end position="628"/>
    </location>
</feature>